<evidence type="ECO:0000256" key="2">
    <source>
        <dbReference type="SAM" id="MobiDB-lite"/>
    </source>
</evidence>
<keyword evidence="4" id="KW-1185">Reference proteome</keyword>
<evidence type="ECO:0000313" key="3">
    <source>
        <dbReference type="EMBL" id="ETW87629.1"/>
    </source>
</evidence>
<reference evidence="3 4" key="1">
    <citation type="journal article" date="2012" name="New Phytol.">
        <title>Insight into trade-off between wood decay and parasitism from the genome of a fungal forest pathogen.</title>
        <authorList>
            <person name="Olson A."/>
            <person name="Aerts A."/>
            <person name="Asiegbu F."/>
            <person name="Belbahri L."/>
            <person name="Bouzid O."/>
            <person name="Broberg A."/>
            <person name="Canback B."/>
            <person name="Coutinho P.M."/>
            <person name="Cullen D."/>
            <person name="Dalman K."/>
            <person name="Deflorio G."/>
            <person name="van Diepen L.T."/>
            <person name="Dunand C."/>
            <person name="Duplessis S."/>
            <person name="Durling M."/>
            <person name="Gonthier P."/>
            <person name="Grimwood J."/>
            <person name="Fossdal C.G."/>
            <person name="Hansson D."/>
            <person name="Henrissat B."/>
            <person name="Hietala A."/>
            <person name="Himmelstrand K."/>
            <person name="Hoffmeister D."/>
            <person name="Hogberg N."/>
            <person name="James T.Y."/>
            <person name="Karlsson M."/>
            <person name="Kohler A."/>
            <person name="Kues U."/>
            <person name="Lee Y.H."/>
            <person name="Lin Y.C."/>
            <person name="Lind M."/>
            <person name="Lindquist E."/>
            <person name="Lombard V."/>
            <person name="Lucas S."/>
            <person name="Lunden K."/>
            <person name="Morin E."/>
            <person name="Murat C."/>
            <person name="Park J."/>
            <person name="Raffaello T."/>
            <person name="Rouze P."/>
            <person name="Salamov A."/>
            <person name="Schmutz J."/>
            <person name="Solheim H."/>
            <person name="Stahlberg J."/>
            <person name="Velez H."/>
            <person name="de Vries R.P."/>
            <person name="Wiebenga A."/>
            <person name="Woodward S."/>
            <person name="Yakovlev I."/>
            <person name="Garbelotto M."/>
            <person name="Martin F."/>
            <person name="Grigoriev I.V."/>
            <person name="Stenlid J."/>
        </authorList>
    </citation>
    <scope>NUCLEOTIDE SEQUENCE [LARGE SCALE GENOMIC DNA]</scope>
    <source>
        <strain evidence="3 4">TC 32-1</strain>
    </source>
</reference>
<proteinExistence type="predicted"/>
<feature type="non-terminal residue" evidence="3">
    <location>
        <position position="248"/>
    </location>
</feature>
<dbReference type="EMBL" id="KI925454">
    <property type="protein sequence ID" value="ETW87629.1"/>
    <property type="molecule type" value="Genomic_DNA"/>
</dbReference>
<dbReference type="KEGG" id="hir:HETIRDRAFT_246583"/>
<feature type="coiled-coil region" evidence="1">
    <location>
        <begin position="54"/>
        <end position="84"/>
    </location>
</feature>
<feature type="non-terminal residue" evidence="3">
    <location>
        <position position="1"/>
    </location>
</feature>
<accession>W4KPJ4</accession>
<protein>
    <submittedName>
        <fullName evidence="3">Uncharacterized protein</fullName>
    </submittedName>
</protein>
<dbReference type="InParanoid" id="W4KPJ4"/>
<feature type="region of interest" description="Disordered" evidence="2">
    <location>
        <begin position="110"/>
        <end position="131"/>
    </location>
</feature>
<dbReference type="OrthoDB" id="3365514at2759"/>
<dbReference type="Proteomes" id="UP000030671">
    <property type="component" value="Unassembled WGS sequence"/>
</dbReference>
<evidence type="ECO:0000256" key="1">
    <source>
        <dbReference type="SAM" id="Coils"/>
    </source>
</evidence>
<keyword evidence="1" id="KW-0175">Coiled coil</keyword>
<dbReference type="HOGENOM" id="CLU_995888_0_0_1"/>
<dbReference type="eggNOG" id="ENOG502SQ3R">
    <property type="taxonomic scope" value="Eukaryota"/>
</dbReference>
<feature type="compositionally biased region" description="Polar residues" evidence="2">
    <location>
        <begin position="110"/>
        <end position="129"/>
    </location>
</feature>
<evidence type="ECO:0000313" key="4">
    <source>
        <dbReference type="Proteomes" id="UP000030671"/>
    </source>
</evidence>
<name>W4KPJ4_HETIT</name>
<gene>
    <name evidence="3" type="ORF">HETIRDRAFT_246583</name>
</gene>
<dbReference type="AlphaFoldDB" id="W4KPJ4"/>
<organism evidence="3 4">
    <name type="scientific">Heterobasidion irregulare (strain TC 32-1)</name>
    <dbReference type="NCBI Taxonomy" id="747525"/>
    <lineage>
        <taxon>Eukaryota</taxon>
        <taxon>Fungi</taxon>
        <taxon>Dikarya</taxon>
        <taxon>Basidiomycota</taxon>
        <taxon>Agaricomycotina</taxon>
        <taxon>Agaricomycetes</taxon>
        <taxon>Russulales</taxon>
        <taxon>Bondarzewiaceae</taxon>
        <taxon>Heterobasidion</taxon>
        <taxon>Heterobasidion annosum species complex</taxon>
    </lineage>
</organism>
<dbReference type="RefSeq" id="XP_009541507.1">
    <property type="nucleotide sequence ID" value="XM_009543212.1"/>
</dbReference>
<dbReference type="GeneID" id="20669121"/>
<sequence>AGVKTGQIYAFYADARRIGVDKYAAQPPRSLTTALGREVEKYDQLCDAIESYTARAISVLQRDLERERARLKAEEAQALQTQLQEGNILSVSATATVPTNDSTVTELPTVTMPGTQGSPSAPVSGSSLTGRRPSAISLSSLNRPQFPHKLDLSAAALRINPEELSQGLASPVTLAPKSGRLTATDELPPDFMAALASTEAATAANRSVDLAILPDKPAGALNINTEPIPGSSADRPIELDLEGMDIDM</sequence>